<reference evidence="5" key="1">
    <citation type="submission" date="2023-01" db="EMBL/GenBank/DDBJ databases">
        <title>Complete genome sequence of Planctobacterium marinum strain Dej080120_11.</title>
        <authorList>
            <person name="Ueki S."/>
            <person name="Maruyama F."/>
        </authorList>
    </citation>
    <scope>NUCLEOTIDE SEQUENCE</scope>
    <source>
        <strain evidence="5">Dej080120_11</strain>
    </source>
</reference>
<feature type="chain" id="PRO_5041293355" description="Solute-binding protein family 3/N-terminal domain-containing protein" evidence="3">
    <location>
        <begin position="20"/>
        <end position="256"/>
    </location>
</feature>
<comment type="similarity">
    <text evidence="1">Belongs to the bacterial solute-binding protein 3 family.</text>
</comment>
<keyword evidence="6" id="KW-1185">Reference proteome</keyword>
<dbReference type="Pfam" id="PF00497">
    <property type="entry name" value="SBP_bac_3"/>
    <property type="match status" value="1"/>
</dbReference>
<name>A0AA48KRS2_9ALTE</name>
<dbReference type="PANTHER" id="PTHR35936">
    <property type="entry name" value="MEMBRANE-BOUND LYTIC MUREIN TRANSGLYCOSYLASE F"/>
    <property type="match status" value="1"/>
</dbReference>
<protein>
    <recommendedName>
        <fullName evidence="4">Solute-binding protein family 3/N-terminal domain-containing protein</fullName>
    </recommendedName>
</protein>
<accession>A0AA48KRS2</accession>
<sequence>MLKSCLTFVVITAFCFPLAAKDATSTLTMCIDHYPPLQVVLPNGAATGANVEVTRQFMQHLGYKLDFTADTPFKRCLQLLKEGEVDLMAGLLDSEQRQQDYHMFLYDDHTVKAFFINNNVDDITHFSDLAGLNIGVVQGTRQFEQFDEADSTFFTRTYTDSLPIAFEMLAKGEVDAVVSTDYYGKNILARHPEYRETIRQSSYKVIDGTKVYIALSRQSEYAVDASRMNQKAIEMFLSGEFETLTIEFQKNHHGLY</sequence>
<dbReference type="Gene3D" id="3.40.190.10">
    <property type="entry name" value="Periplasmic binding protein-like II"/>
    <property type="match status" value="2"/>
</dbReference>
<dbReference type="KEGG" id="pmaw:MACH26_33990"/>
<keyword evidence="2 3" id="KW-0732">Signal</keyword>
<evidence type="ECO:0000256" key="3">
    <source>
        <dbReference type="SAM" id="SignalP"/>
    </source>
</evidence>
<evidence type="ECO:0000256" key="1">
    <source>
        <dbReference type="ARBA" id="ARBA00010333"/>
    </source>
</evidence>
<evidence type="ECO:0000256" key="2">
    <source>
        <dbReference type="ARBA" id="ARBA00022729"/>
    </source>
</evidence>
<feature type="domain" description="Solute-binding protein family 3/N-terminal" evidence="4">
    <location>
        <begin position="26"/>
        <end position="252"/>
    </location>
</feature>
<dbReference type="AlphaFoldDB" id="A0AA48KRS2"/>
<evidence type="ECO:0000313" key="6">
    <source>
        <dbReference type="Proteomes" id="UP001333710"/>
    </source>
</evidence>
<gene>
    <name evidence="5" type="ORF">MACH26_33990</name>
</gene>
<dbReference type="SUPFAM" id="SSF53850">
    <property type="entry name" value="Periplasmic binding protein-like II"/>
    <property type="match status" value="1"/>
</dbReference>
<evidence type="ECO:0000313" key="5">
    <source>
        <dbReference type="EMBL" id="BDX07878.1"/>
    </source>
</evidence>
<dbReference type="SMART" id="SM00062">
    <property type="entry name" value="PBPb"/>
    <property type="match status" value="1"/>
</dbReference>
<dbReference type="PANTHER" id="PTHR35936:SF25">
    <property type="entry name" value="ABC TRANSPORTER SUBSTRATE-BINDING PROTEIN"/>
    <property type="match status" value="1"/>
</dbReference>
<organism evidence="5 6">
    <name type="scientific">Planctobacterium marinum</name>
    <dbReference type="NCBI Taxonomy" id="1631968"/>
    <lineage>
        <taxon>Bacteria</taxon>
        <taxon>Pseudomonadati</taxon>
        <taxon>Pseudomonadota</taxon>
        <taxon>Gammaproteobacteria</taxon>
        <taxon>Alteromonadales</taxon>
        <taxon>Alteromonadaceae</taxon>
        <taxon>Planctobacterium</taxon>
    </lineage>
</organism>
<dbReference type="Proteomes" id="UP001333710">
    <property type="component" value="Chromosome"/>
</dbReference>
<dbReference type="EMBL" id="AP027272">
    <property type="protein sequence ID" value="BDX07878.1"/>
    <property type="molecule type" value="Genomic_DNA"/>
</dbReference>
<feature type="signal peptide" evidence="3">
    <location>
        <begin position="1"/>
        <end position="19"/>
    </location>
</feature>
<evidence type="ECO:0000259" key="4">
    <source>
        <dbReference type="SMART" id="SM00062"/>
    </source>
</evidence>
<proteinExistence type="inferred from homology"/>
<dbReference type="InterPro" id="IPR001638">
    <property type="entry name" value="Solute-binding_3/MltF_N"/>
</dbReference>